<organism evidence="1 2">
    <name type="scientific">Megalodesulfovibrio gigas (strain ATCC 19364 / DSM 1382 / NCIMB 9332 / VKM B-1759)</name>
    <name type="common">Desulfovibrio gigas</name>
    <dbReference type="NCBI Taxonomy" id="1121448"/>
    <lineage>
        <taxon>Bacteria</taxon>
        <taxon>Pseudomonadati</taxon>
        <taxon>Thermodesulfobacteriota</taxon>
        <taxon>Desulfovibrionia</taxon>
        <taxon>Desulfovibrionales</taxon>
        <taxon>Desulfovibrionaceae</taxon>
        <taxon>Megalodesulfovibrio</taxon>
    </lineage>
</organism>
<dbReference type="EMBL" id="CP006585">
    <property type="protein sequence ID" value="AGW14332.1"/>
    <property type="molecule type" value="Genomic_DNA"/>
</dbReference>
<gene>
    <name evidence="1" type="ORF">DGI_2601</name>
</gene>
<dbReference type="PATRIC" id="fig|1121448.10.peg.2551"/>
<dbReference type="HOGENOM" id="CLU_1776621_0_0_7"/>
<protein>
    <recommendedName>
        <fullName evidence="3">Globin</fullName>
    </recommendedName>
</protein>
<evidence type="ECO:0000313" key="1">
    <source>
        <dbReference type="EMBL" id="AGW14332.1"/>
    </source>
</evidence>
<dbReference type="STRING" id="1121448.DGI_2601"/>
<proteinExistence type="predicted"/>
<sequence>MNREALVSSAARLTPPSVEAVQEYAAHVPVLAALLDDAMLAHPNLEQLVGSGNMAMMQNNHRNHFRYMASVMAVYDPASFAETVVWVVRTYRAHGFSLAYWPVMLEQALQAMQRTLRPATAAQVAPFYEWLASQLEGIAHVAAAPTAWETASPMPPVCGEAS</sequence>
<dbReference type="eggNOG" id="COG5012">
    <property type="taxonomic scope" value="Bacteria"/>
</dbReference>
<name>T2GEI4_MEGG1</name>
<keyword evidence="2" id="KW-1185">Reference proteome</keyword>
<reference evidence="1 2" key="1">
    <citation type="journal article" date="2013" name="J. Bacteriol.">
        <title>Roles of HynAB and Ech, the only two hydrogenases found in the model sulfate reducer Desulfovibrio gigas.</title>
        <authorList>
            <person name="Morais-Silva F.O."/>
            <person name="Santos C.I."/>
            <person name="Rodrigues R."/>
            <person name="Pereira I.A."/>
            <person name="Rodrigues-Pousada C."/>
        </authorList>
    </citation>
    <scope>NUCLEOTIDE SEQUENCE [LARGE SCALE GENOMIC DNA]</scope>
    <source>
        <strain evidence="2">ATCC 19364 / DSM 1382 / NCIMB 9332 / VKM B-1759</strain>
    </source>
</reference>
<dbReference type="AlphaFoldDB" id="T2GEI4"/>
<dbReference type="Proteomes" id="UP000016587">
    <property type="component" value="Chromosome"/>
</dbReference>
<evidence type="ECO:0000313" key="2">
    <source>
        <dbReference type="Proteomes" id="UP000016587"/>
    </source>
</evidence>
<reference evidence="2" key="2">
    <citation type="submission" date="2013-07" db="EMBL/GenBank/DDBJ databases">
        <authorList>
            <person name="Morais-Silva F.O."/>
            <person name="Rezende A.M."/>
            <person name="Pimentel C."/>
            <person name="Resende D.M."/>
            <person name="Santos C.I."/>
            <person name="Clemente C."/>
            <person name="de Oliveira L.M."/>
            <person name="da Silva S.M."/>
            <person name="Costa D.A."/>
            <person name="Varela-Raposo A."/>
            <person name="Horacio E.C.A."/>
            <person name="Matos M."/>
            <person name="Flores O."/>
            <person name="Ruiz J.C."/>
            <person name="Rodrigues-Pousada C."/>
        </authorList>
    </citation>
    <scope>NUCLEOTIDE SEQUENCE [LARGE SCALE GENOMIC DNA]</scope>
    <source>
        <strain evidence="2">ATCC 19364 / DSM 1382 / NCIMB 9332 / VKM B-1759</strain>
    </source>
</reference>
<accession>T2GEI4</accession>
<evidence type="ECO:0008006" key="3">
    <source>
        <dbReference type="Google" id="ProtNLM"/>
    </source>
</evidence>
<dbReference type="KEGG" id="dgg:DGI_2601"/>